<dbReference type="Proteomes" id="UP000499080">
    <property type="component" value="Unassembled WGS sequence"/>
</dbReference>
<proteinExistence type="predicted"/>
<comment type="caution">
    <text evidence="2">The sequence shown here is derived from an EMBL/GenBank/DDBJ whole genome shotgun (WGS) entry which is preliminary data.</text>
</comment>
<protein>
    <submittedName>
        <fullName evidence="2">Uncharacterized protein</fullName>
    </submittedName>
</protein>
<accession>A0A4Y2JYC2</accession>
<reference evidence="2 3" key="1">
    <citation type="journal article" date="2019" name="Sci. Rep.">
        <title>Orb-weaving spider Araneus ventricosus genome elucidates the spidroin gene catalogue.</title>
        <authorList>
            <person name="Kono N."/>
            <person name="Nakamura H."/>
            <person name="Ohtoshi R."/>
            <person name="Moran D.A.P."/>
            <person name="Shinohara A."/>
            <person name="Yoshida Y."/>
            <person name="Fujiwara M."/>
            <person name="Mori M."/>
            <person name="Tomita M."/>
            <person name="Arakawa K."/>
        </authorList>
    </citation>
    <scope>NUCLEOTIDE SEQUENCE [LARGE SCALE GENOMIC DNA]</scope>
</reference>
<gene>
    <name evidence="2" type="ORF">AVEN_26528_1</name>
</gene>
<evidence type="ECO:0000256" key="1">
    <source>
        <dbReference type="SAM" id="MobiDB-lite"/>
    </source>
</evidence>
<dbReference type="EMBL" id="BGPR01004002">
    <property type="protein sequence ID" value="GBM94817.1"/>
    <property type="molecule type" value="Genomic_DNA"/>
</dbReference>
<name>A0A4Y2JYC2_ARAVE</name>
<feature type="compositionally biased region" description="Basic and acidic residues" evidence="1">
    <location>
        <begin position="1"/>
        <end position="13"/>
    </location>
</feature>
<feature type="region of interest" description="Disordered" evidence="1">
    <location>
        <begin position="1"/>
        <end position="50"/>
    </location>
</feature>
<dbReference type="AlphaFoldDB" id="A0A4Y2JYC2"/>
<organism evidence="2 3">
    <name type="scientific">Araneus ventricosus</name>
    <name type="common">Orbweaver spider</name>
    <name type="synonym">Epeira ventricosa</name>
    <dbReference type="NCBI Taxonomy" id="182803"/>
    <lineage>
        <taxon>Eukaryota</taxon>
        <taxon>Metazoa</taxon>
        <taxon>Ecdysozoa</taxon>
        <taxon>Arthropoda</taxon>
        <taxon>Chelicerata</taxon>
        <taxon>Arachnida</taxon>
        <taxon>Araneae</taxon>
        <taxon>Araneomorphae</taxon>
        <taxon>Entelegynae</taxon>
        <taxon>Araneoidea</taxon>
        <taxon>Araneidae</taxon>
        <taxon>Araneus</taxon>
    </lineage>
</organism>
<keyword evidence="3" id="KW-1185">Reference proteome</keyword>
<sequence length="104" mass="11366">MYRRGWEGGDKASKVTAKPVNSPTIAITRASLGRTSSSDLEPRSDDEDDIWAGTPSPNFHVAPAGGRLATTYDLACSRPYTRRIFGGIGFRAWSLPAPEQEPYH</sequence>
<evidence type="ECO:0000313" key="3">
    <source>
        <dbReference type="Proteomes" id="UP000499080"/>
    </source>
</evidence>
<evidence type="ECO:0000313" key="2">
    <source>
        <dbReference type="EMBL" id="GBM94817.1"/>
    </source>
</evidence>